<accession>A0A5S3Q2X6</accession>
<organism evidence="2 3">
    <name type="scientific">Sulfitobacter sabulilitoris</name>
    <dbReference type="NCBI Taxonomy" id="2562655"/>
    <lineage>
        <taxon>Bacteria</taxon>
        <taxon>Pseudomonadati</taxon>
        <taxon>Pseudomonadota</taxon>
        <taxon>Alphaproteobacteria</taxon>
        <taxon>Rhodobacterales</taxon>
        <taxon>Roseobacteraceae</taxon>
        <taxon>Sulfitobacter</taxon>
    </lineage>
</organism>
<dbReference type="RefSeq" id="WP_138663351.1">
    <property type="nucleotide sequence ID" value="NZ_VANS01000005.1"/>
</dbReference>
<dbReference type="EMBL" id="VANS01000005">
    <property type="protein sequence ID" value="TMM50779.1"/>
    <property type="molecule type" value="Genomic_DNA"/>
</dbReference>
<feature type="chain" id="PRO_5024275990" description="DUF995 domain-containing protein" evidence="1">
    <location>
        <begin position="22"/>
        <end position="156"/>
    </location>
</feature>
<comment type="caution">
    <text evidence="2">The sequence shown here is derived from an EMBL/GenBank/DDBJ whole genome shotgun (WGS) entry which is preliminary data.</text>
</comment>
<keyword evidence="1" id="KW-0732">Signal</keyword>
<keyword evidence="3" id="KW-1185">Reference proteome</keyword>
<dbReference type="Proteomes" id="UP000309550">
    <property type="component" value="Unassembled WGS sequence"/>
</dbReference>
<evidence type="ECO:0008006" key="4">
    <source>
        <dbReference type="Google" id="ProtNLM"/>
    </source>
</evidence>
<reference evidence="2 3" key="1">
    <citation type="submission" date="2019-05" db="EMBL/GenBank/DDBJ databases">
        <title>Sulfitobacter sabulilitoris sp. nov., isolated from a marine sand.</title>
        <authorList>
            <person name="Yoon J.-H."/>
        </authorList>
    </citation>
    <scope>NUCLEOTIDE SEQUENCE [LARGE SCALE GENOMIC DNA]</scope>
    <source>
        <strain evidence="2 3">HSMS-29</strain>
    </source>
</reference>
<sequence length="156" mass="17050">MKNTIMSVMGAALLATGAAHADQPIELNNVYPLNQEYFQLSESIYYTQDNRGYFEVVEGPFEEGPARCVGSGFGFRDGTNSIDGICIFGEGEDTFTMRWKSGEKGEANTWSIVAGTGRYDGMTGEGIATTAVEVMYKAMPLRQSHILGRVDIPKTQ</sequence>
<dbReference type="OrthoDB" id="7705803at2"/>
<dbReference type="AlphaFoldDB" id="A0A5S3Q2X6"/>
<name>A0A5S3Q2X6_9RHOB</name>
<gene>
    <name evidence="2" type="ORF">FDT80_16090</name>
</gene>
<feature type="signal peptide" evidence="1">
    <location>
        <begin position="1"/>
        <end position="21"/>
    </location>
</feature>
<protein>
    <recommendedName>
        <fullName evidence="4">DUF995 domain-containing protein</fullName>
    </recommendedName>
</protein>
<proteinExistence type="predicted"/>
<evidence type="ECO:0000256" key="1">
    <source>
        <dbReference type="SAM" id="SignalP"/>
    </source>
</evidence>
<evidence type="ECO:0000313" key="2">
    <source>
        <dbReference type="EMBL" id="TMM50779.1"/>
    </source>
</evidence>
<evidence type="ECO:0000313" key="3">
    <source>
        <dbReference type="Proteomes" id="UP000309550"/>
    </source>
</evidence>